<sequence length="234" mass="25776">MAVSPIKAAADVLDRADELLKLDVAGTPIGTREDLRRQAWVMGIAAIDTYLHWAVHRVDLNGNLPKELRNTEVPLSDLVEMARSSVSARQKTPTTSKALKPATTANAVKATRPAKAAKVAPQNFRPTVRVRNALHRAILKQTFQGQRNVRTALKMLGVHDCWKAIGGITGEAPGQVTGRLDSLTKRRNLIAHEGDIERQSRPRKIKRHPIDGITVADTLLWVRTFITAMDTLVP</sequence>
<gene>
    <name evidence="1" type="ORF">GCM10010123_17310</name>
</gene>
<proteinExistence type="predicted"/>
<dbReference type="Proteomes" id="UP000649739">
    <property type="component" value="Unassembled WGS sequence"/>
</dbReference>
<reference evidence="1" key="1">
    <citation type="journal article" date="2014" name="Int. J. Syst. Evol. Microbiol.">
        <title>Complete genome sequence of Corynebacterium casei LMG S-19264T (=DSM 44701T), isolated from a smear-ripened cheese.</title>
        <authorList>
            <consortium name="US DOE Joint Genome Institute (JGI-PGF)"/>
            <person name="Walter F."/>
            <person name="Albersmeier A."/>
            <person name="Kalinowski J."/>
            <person name="Ruckert C."/>
        </authorList>
    </citation>
    <scope>NUCLEOTIDE SEQUENCE</scope>
    <source>
        <strain evidence="1">JCM 3090</strain>
    </source>
</reference>
<organism evidence="1 2">
    <name type="scientific">Pilimelia anulata</name>
    <dbReference type="NCBI Taxonomy" id="53371"/>
    <lineage>
        <taxon>Bacteria</taxon>
        <taxon>Bacillati</taxon>
        <taxon>Actinomycetota</taxon>
        <taxon>Actinomycetes</taxon>
        <taxon>Micromonosporales</taxon>
        <taxon>Micromonosporaceae</taxon>
        <taxon>Pilimelia</taxon>
    </lineage>
</organism>
<evidence type="ECO:0000313" key="1">
    <source>
        <dbReference type="EMBL" id="GGJ88259.1"/>
    </source>
</evidence>
<dbReference type="AlphaFoldDB" id="A0A8J3F7F1"/>
<comment type="caution">
    <text evidence="1">The sequence shown here is derived from an EMBL/GenBank/DDBJ whole genome shotgun (WGS) entry which is preliminary data.</text>
</comment>
<evidence type="ECO:0008006" key="3">
    <source>
        <dbReference type="Google" id="ProtNLM"/>
    </source>
</evidence>
<dbReference type="RefSeq" id="WP_189169551.1">
    <property type="nucleotide sequence ID" value="NZ_BMQB01000003.1"/>
</dbReference>
<accession>A0A8J3F7F1</accession>
<protein>
    <recommendedName>
        <fullName evidence="3">RiboL-PSP-HEPN domain-containing protein</fullName>
    </recommendedName>
</protein>
<reference evidence="1" key="2">
    <citation type="submission" date="2020-09" db="EMBL/GenBank/DDBJ databases">
        <authorList>
            <person name="Sun Q."/>
            <person name="Ohkuma M."/>
        </authorList>
    </citation>
    <scope>NUCLEOTIDE SEQUENCE</scope>
    <source>
        <strain evidence="1">JCM 3090</strain>
    </source>
</reference>
<dbReference type="EMBL" id="BMQB01000003">
    <property type="protein sequence ID" value="GGJ88259.1"/>
    <property type="molecule type" value="Genomic_DNA"/>
</dbReference>
<name>A0A8J3F7F1_9ACTN</name>
<keyword evidence="2" id="KW-1185">Reference proteome</keyword>
<evidence type="ECO:0000313" key="2">
    <source>
        <dbReference type="Proteomes" id="UP000649739"/>
    </source>
</evidence>